<dbReference type="GO" id="GO:0042597">
    <property type="term" value="C:periplasmic space"/>
    <property type="evidence" value="ECO:0007669"/>
    <property type="project" value="UniProtKB-ARBA"/>
</dbReference>
<dbReference type="STRING" id="1802115.A2756_03350"/>
<dbReference type="PANTHER" id="PTHR30290">
    <property type="entry name" value="PERIPLASMIC BINDING COMPONENT OF ABC TRANSPORTER"/>
    <property type="match status" value="1"/>
</dbReference>
<reference evidence="5 6" key="1">
    <citation type="journal article" date="2016" name="Nat. Commun.">
        <title>Thousands of microbial genomes shed light on interconnected biogeochemical processes in an aquifer system.</title>
        <authorList>
            <person name="Anantharaman K."/>
            <person name="Brown C.T."/>
            <person name="Hug L.A."/>
            <person name="Sharon I."/>
            <person name="Castelle C.J."/>
            <person name="Probst A.J."/>
            <person name="Thomas B.C."/>
            <person name="Singh A."/>
            <person name="Wilkins M.J."/>
            <person name="Karaoz U."/>
            <person name="Brodie E.L."/>
            <person name="Williams K.H."/>
            <person name="Hubbard S.S."/>
            <person name="Banfield J.F."/>
        </authorList>
    </citation>
    <scope>NUCLEOTIDE SEQUENCE [LARGE SCALE GENOMIC DNA]</scope>
</reference>
<evidence type="ECO:0000256" key="3">
    <source>
        <dbReference type="ARBA" id="ARBA00022729"/>
    </source>
</evidence>
<protein>
    <recommendedName>
        <fullName evidence="4">Solute-binding protein family 5 domain-containing protein</fullName>
    </recommendedName>
</protein>
<dbReference type="Gene3D" id="3.10.105.10">
    <property type="entry name" value="Dipeptide-binding Protein, Domain 3"/>
    <property type="match status" value="1"/>
</dbReference>
<dbReference type="Gene3D" id="3.40.190.10">
    <property type="entry name" value="Periplasmic binding protein-like II"/>
    <property type="match status" value="1"/>
</dbReference>
<evidence type="ECO:0000256" key="2">
    <source>
        <dbReference type="ARBA" id="ARBA00022448"/>
    </source>
</evidence>
<evidence type="ECO:0000256" key="1">
    <source>
        <dbReference type="ARBA" id="ARBA00005695"/>
    </source>
</evidence>
<dbReference type="GO" id="GO:0043190">
    <property type="term" value="C:ATP-binding cassette (ABC) transporter complex"/>
    <property type="evidence" value="ECO:0007669"/>
    <property type="project" value="InterPro"/>
</dbReference>
<evidence type="ECO:0000259" key="4">
    <source>
        <dbReference type="Pfam" id="PF00496"/>
    </source>
</evidence>
<dbReference type="GO" id="GO:1904680">
    <property type="term" value="F:peptide transmembrane transporter activity"/>
    <property type="evidence" value="ECO:0007669"/>
    <property type="project" value="TreeGrafter"/>
</dbReference>
<dbReference type="AlphaFoldDB" id="A0A1G2G4Z8"/>
<dbReference type="Pfam" id="PF00496">
    <property type="entry name" value="SBP_bac_5"/>
    <property type="match status" value="1"/>
</dbReference>
<comment type="caution">
    <text evidence="5">The sequence shown here is derived from an EMBL/GenBank/DDBJ whole genome shotgun (WGS) entry which is preliminary data.</text>
</comment>
<keyword evidence="3" id="KW-0732">Signal</keyword>
<evidence type="ECO:0000313" key="5">
    <source>
        <dbReference type="EMBL" id="OGZ45132.1"/>
    </source>
</evidence>
<accession>A0A1G2G4Z8</accession>
<sequence length="486" mass="54109">MPTLAQQNDEARIAFSESLGPVDYYCSPQIETSFPVGGVYDGLLAAREGGLQPALATSWKRIDSTTLEFKFREGIRFHNGNLFDADDVVYTLNWVIDEKTRIPGKNRFDWIKGAEKTGKDTVRVFLLQPFALDLLALATRQPMLDGETHRKLENKCDYGRLSPVGTGPYKVTSHDTNQGIRLVASENPRSGKARPGSVKRFHIISVPDRQTQLAKLLVGEIDVVRGLSKDEVVNLSRQEGIDISFVETFDMVHLWIDASGRSGNAALKDVRVRRAIFSAINRAEIGHEFFPGNSRPLARICFTGQFGCPADTAPIPFDPEVARSLLREAGYGNGFDLAIYVNATEKYLAEAVSGYLDKIGIRTSIQSLTQTVFRKTRPKGVFQMVVDQGAFGNFAHVCYGLRSYVNVHTVDYWKDEGLVALVEKGCQTHDPVEQRVLFRRVLDQIHDQALAVAFSAPTAFASRRLRLHPDPGQSYGLTLETIGWKQ</sequence>
<dbReference type="SUPFAM" id="SSF53850">
    <property type="entry name" value="Periplasmic binding protein-like II"/>
    <property type="match status" value="1"/>
</dbReference>
<dbReference type="InterPro" id="IPR030678">
    <property type="entry name" value="Peptide/Ni-bd"/>
</dbReference>
<dbReference type="PIRSF" id="PIRSF002741">
    <property type="entry name" value="MppA"/>
    <property type="match status" value="1"/>
</dbReference>
<name>A0A1G2G4Z8_9BACT</name>
<proteinExistence type="inferred from homology"/>
<comment type="similarity">
    <text evidence="1">Belongs to the bacterial solute-binding protein 5 family.</text>
</comment>
<dbReference type="InterPro" id="IPR000914">
    <property type="entry name" value="SBP_5_dom"/>
</dbReference>
<dbReference type="PANTHER" id="PTHR30290:SF9">
    <property type="entry name" value="OLIGOPEPTIDE-BINDING PROTEIN APPA"/>
    <property type="match status" value="1"/>
</dbReference>
<keyword evidence="2" id="KW-0813">Transport</keyword>
<dbReference type="Proteomes" id="UP000177785">
    <property type="component" value="Unassembled WGS sequence"/>
</dbReference>
<evidence type="ECO:0000313" key="6">
    <source>
        <dbReference type="Proteomes" id="UP000177785"/>
    </source>
</evidence>
<organism evidence="5 6">
    <name type="scientific">Candidatus Ryanbacteria bacterium RIFCSPHIGHO2_01_FULL_48_27</name>
    <dbReference type="NCBI Taxonomy" id="1802115"/>
    <lineage>
        <taxon>Bacteria</taxon>
        <taxon>Candidatus Ryaniibacteriota</taxon>
    </lineage>
</organism>
<feature type="domain" description="Solute-binding protein family 5" evidence="4">
    <location>
        <begin position="51"/>
        <end position="390"/>
    </location>
</feature>
<dbReference type="GO" id="GO:0015833">
    <property type="term" value="P:peptide transport"/>
    <property type="evidence" value="ECO:0007669"/>
    <property type="project" value="TreeGrafter"/>
</dbReference>
<gene>
    <name evidence="5" type="ORF">A2756_03350</name>
</gene>
<dbReference type="InterPro" id="IPR039424">
    <property type="entry name" value="SBP_5"/>
</dbReference>
<dbReference type="EMBL" id="MHNL01000009">
    <property type="protein sequence ID" value="OGZ45132.1"/>
    <property type="molecule type" value="Genomic_DNA"/>
</dbReference>